<evidence type="ECO:0000313" key="3">
    <source>
        <dbReference type="Proteomes" id="UP000307440"/>
    </source>
</evidence>
<dbReference type="AlphaFoldDB" id="A0A5C3K9C7"/>
<accession>A0A5C3K9C7</accession>
<feature type="region of interest" description="Disordered" evidence="1">
    <location>
        <begin position="1"/>
        <end position="48"/>
    </location>
</feature>
<sequence>MSSLRTSRNSGATGPPPPPPSSSSGQGADSEGSGWADPLVPPGLAPFTSGLGDGLANSDLLLSGTSHSTTLNVNSPTQVYHAPIWMDIPVPLLRLVFGDLLRHRGWAS</sequence>
<feature type="compositionally biased region" description="Low complexity" evidence="1">
    <location>
        <begin position="22"/>
        <end position="34"/>
    </location>
</feature>
<reference evidence="2 3" key="1">
    <citation type="journal article" date="2019" name="Nat. Ecol. Evol.">
        <title>Megaphylogeny resolves global patterns of mushroom evolution.</title>
        <authorList>
            <person name="Varga T."/>
            <person name="Krizsan K."/>
            <person name="Foldi C."/>
            <person name="Dima B."/>
            <person name="Sanchez-Garcia M."/>
            <person name="Sanchez-Ramirez S."/>
            <person name="Szollosi G.J."/>
            <person name="Szarkandi J.G."/>
            <person name="Papp V."/>
            <person name="Albert L."/>
            <person name="Andreopoulos W."/>
            <person name="Angelini C."/>
            <person name="Antonin V."/>
            <person name="Barry K.W."/>
            <person name="Bougher N.L."/>
            <person name="Buchanan P."/>
            <person name="Buyck B."/>
            <person name="Bense V."/>
            <person name="Catcheside P."/>
            <person name="Chovatia M."/>
            <person name="Cooper J."/>
            <person name="Damon W."/>
            <person name="Desjardin D."/>
            <person name="Finy P."/>
            <person name="Geml J."/>
            <person name="Haridas S."/>
            <person name="Hughes K."/>
            <person name="Justo A."/>
            <person name="Karasinski D."/>
            <person name="Kautmanova I."/>
            <person name="Kiss B."/>
            <person name="Kocsube S."/>
            <person name="Kotiranta H."/>
            <person name="LaButti K.M."/>
            <person name="Lechner B.E."/>
            <person name="Liimatainen K."/>
            <person name="Lipzen A."/>
            <person name="Lukacs Z."/>
            <person name="Mihaltcheva S."/>
            <person name="Morgado L.N."/>
            <person name="Niskanen T."/>
            <person name="Noordeloos M.E."/>
            <person name="Ohm R.A."/>
            <person name="Ortiz-Santana B."/>
            <person name="Ovrebo C."/>
            <person name="Racz N."/>
            <person name="Riley R."/>
            <person name="Savchenko A."/>
            <person name="Shiryaev A."/>
            <person name="Soop K."/>
            <person name="Spirin V."/>
            <person name="Szebenyi C."/>
            <person name="Tomsovsky M."/>
            <person name="Tulloss R.E."/>
            <person name="Uehling J."/>
            <person name="Grigoriev I.V."/>
            <person name="Vagvolgyi C."/>
            <person name="Papp T."/>
            <person name="Martin F.M."/>
            <person name="Miettinen O."/>
            <person name="Hibbett D.S."/>
            <person name="Nagy L.G."/>
        </authorList>
    </citation>
    <scope>NUCLEOTIDE SEQUENCE [LARGE SCALE GENOMIC DNA]</scope>
    <source>
        <strain evidence="2 3">CBS 121175</strain>
    </source>
</reference>
<dbReference type="EMBL" id="ML210791">
    <property type="protein sequence ID" value="TFK16464.1"/>
    <property type="molecule type" value="Genomic_DNA"/>
</dbReference>
<evidence type="ECO:0000313" key="2">
    <source>
        <dbReference type="EMBL" id="TFK16464.1"/>
    </source>
</evidence>
<protein>
    <submittedName>
        <fullName evidence="2">Uncharacterized protein</fullName>
    </submittedName>
</protein>
<gene>
    <name evidence="2" type="ORF">FA15DRAFT_711784</name>
</gene>
<dbReference type="Proteomes" id="UP000307440">
    <property type="component" value="Unassembled WGS sequence"/>
</dbReference>
<keyword evidence="3" id="KW-1185">Reference proteome</keyword>
<organism evidence="2 3">
    <name type="scientific">Coprinopsis marcescibilis</name>
    <name type="common">Agaric fungus</name>
    <name type="synonym">Psathyrella marcescibilis</name>
    <dbReference type="NCBI Taxonomy" id="230819"/>
    <lineage>
        <taxon>Eukaryota</taxon>
        <taxon>Fungi</taxon>
        <taxon>Dikarya</taxon>
        <taxon>Basidiomycota</taxon>
        <taxon>Agaricomycotina</taxon>
        <taxon>Agaricomycetes</taxon>
        <taxon>Agaricomycetidae</taxon>
        <taxon>Agaricales</taxon>
        <taxon>Agaricineae</taxon>
        <taxon>Psathyrellaceae</taxon>
        <taxon>Coprinopsis</taxon>
    </lineage>
</organism>
<name>A0A5C3K9C7_COPMA</name>
<proteinExistence type="predicted"/>
<evidence type="ECO:0000256" key="1">
    <source>
        <dbReference type="SAM" id="MobiDB-lite"/>
    </source>
</evidence>